<comment type="caution">
    <text evidence="2">The sequence shown here is derived from an EMBL/GenBank/DDBJ whole genome shotgun (WGS) entry which is preliminary data.</text>
</comment>
<sequence length="470" mass="52468">MKKHFFLLTFFLLSLKFFGQTPAPTISNKKFSIGSYGRAGIAYSLGASNSEFPHSLNLNGMGSIGGRFEENDYFELATAMHFKPTIASKDTTQINVQARFAFYTTQGQLIGNVSNKSIGGITTALPELFAEANNIMGSNWSIWLGARLFRGDDIHIIDHYYFDDHSGQGVGLKYKNTQVSVIFTGSIDTTSTLPPNFYLNIVNGTPSLGLRNRYITVLEHSLMTKKGYVKLLGEFQRLPSGTSQDETTKYNYPADIGYVVGAKYFKNITSKLPGSFNAISARYGAGIANGGDGGSSKTYVTYGGPNLETNSFKKAYSIALTETFLLNLTKNYSLNGYAIYTKSRGASDSLNTTTDYLGKQILFNRKQDIAFGARGTWYIKNWLHLLHEVDLAWRKDGTQDYAQMTKFTIAPTLVPTSDRSVWARPHFRFVYSVAHYNKFASNNLYSPYLAQSGIKNWGQYIGGKVEWWIW</sequence>
<feature type="chain" id="PRO_5045212783" evidence="1">
    <location>
        <begin position="20"/>
        <end position="470"/>
    </location>
</feature>
<dbReference type="InterPro" id="IPR003192">
    <property type="entry name" value="Porin_LamB"/>
</dbReference>
<organism evidence="2 3">
    <name type="scientific">Flavobacterium granuli</name>
    <dbReference type="NCBI Taxonomy" id="280093"/>
    <lineage>
        <taxon>Bacteria</taxon>
        <taxon>Pseudomonadati</taxon>
        <taxon>Bacteroidota</taxon>
        <taxon>Flavobacteriia</taxon>
        <taxon>Flavobacteriales</taxon>
        <taxon>Flavobacteriaceae</taxon>
        <taxon>Flavobacterium</taxon>
    </lineage>
</organism>
<dbReference type="InterPro" id="IPR036998">
    <property type="entry name" value="Porin_LamB_sf"/>
</dbReference>
<dbReference type="EMBL" id="JAVDTX010000003">
    <property type="protein sequence ID" value="MDR6844768.1"/>
    <property type="molecule type" value="Genomic_DNA"/>
</dbReference>
<evidence type="ECO:0000256" key="1">
    <source>
        <dbReference type="SAM" id="SignalP"/>
    </source>
</evidence>
<dbReference type="Gene3D" id="2.40.170.10">
    <property type="entry name" value="Porin, LamB type"/>
    <property type="match status" value="1"/>
</dbReference>
<feature type="signal peptide" evidence="1">
    <location>
        <begin position="1"/>
        <end position="19"/>
    </location>
</feature>
<dbReference type="RefSeq" id="WP_310005467.1">
    <property type="nucleotide sequence ID" value="NZ_JAVDTX010000003.1"/>
</dbReference>
<dbReference type="Pfam" id="PF02264">
    <property type="entry name" value="LamB"/>
    <property type="match status" value="1"/>
</dbReference>
<evidence type="ECO:0000313" key="3">
    <source>
        <dbReference type="Proteomes" id="UP001261871"/>
    </source>
</evidence>
<reference evidence="2 3" key="1">
    <citation type="submission" date="2023-07" db="EMBL/GenBank/DDBJ databases">
        <title>Sorghum-associated microbial communities from plants grown in Nebraska, USA.</title>
        <authorList>
            <person name="Schachtman D."/>
        </authorList>
    </citation>
    <scope>NUCLEOTIDE SEQUENCE [LARGE SCALE GENOMIC DNA]</scope>
    <source>
        <strain evidence="2 3">BE124</strain>
    </source>
</reference>
<accession>A0ABU1S157</accession>
<gene>
    <name evidence="2" type="ORF">J2W95_001467</name>
</gene>
<name>A0ABU1S157_9FLAO</name>
<keyword evidence="3" id="KW-1185">Reference proteome</keyword>
<proteinExistence type="predicted"/>
<evidence type="ECO:0000313" key="2">
    <source>
        <dbReference type="EMBL" id="MDR6844768.1"/>
    </source>
</evidence>
<dbReference type="SUPFAM" id="SSF56935">
    <property type="entry name" value="Porins"/>
    <property type="match status" value="1"/>
</dbReference>
<protein>
    <submittedName>
        <fullName evidence="2">Maltoporin</fullName>
    </submittedName>
</protein>
<keyword evidence="1" id="KW-0732">Signal</keyword>
<dbReference type="Proteomes" id="UP001261871">
    <property type="component" value="Unassembled WGS sequence"/>
</dbReference>